<keyword evidence="6" id="KW-0227">DNA damage</keyword>
<name>G5KCH0_9STRE</name>
<dbReference type="Pfam" id="PF01035">
    <property type="entry name" value="DNA_binding_1"/>
    <property type="match status" value="1"/>
</dbReference>
<comment type="caution">
    <text evidence="11">The sequence shown here is derived from an EMBL/GenBank/DDBJ whole genome shotgun (WGS) entry which is preliminary data.</text>
</comment>
<evidence type="ECO:0000256" key="2">
    <source>
        <dbReference type="ARBA" id="ARBA00008711"/>
    </source>
</evidence>
<comment type="catalytic activity">
    <reaction evidence="8">
        <text>a 6-O-methyl-2'-deoxyguanosine in DNA + L-cysteinyl-[protein] = S-methyl-L-cysteinyl-[protein] + a 2'-deoxyguanosine in DNA</text>
        <dbReference type="Rhea" id="RHEA:24000"/>
        <dbReference type="Rhea" id="RHEA-COMP:10131"/>
        <dbReference type="Rhea" id="RHEA-COMP:10132"/>
        <dbReference type="Rhea" id="RHEA-COMP:11367"/>
        <dbReference type="Rhea" id="RHEA-COMP:11368"/>
        <dbReference type="ChEBI" id="CHEBI:29950"/>
        <dbReference type="ChEBI" id="CHEBI:82612"/>
        <dbReference type="ChEBI" id="CHEBI:85445"/>
        <dbReference type="ChEBI" id="CHEBI:85448"/>
        <dbReference type="EC" id="2.1.1.63"/>
    </reaction>
</comment>
<dbReference type="Proteomes" id="UP000005388">
    <property type="component" value="Unassembled WGS sequence"/>
</dbReference>
<dbReference type="GO" id="GO:0003908">
    <property type="term" value="F:methylated-DNA-[protein]-cysteine S-methyltransferase activity"/>
    <property type="evidence" value="ECO:0007669"/>
    <property type="project" value="UniProtKB-EC"/>
</dbReference>
<keyword evidence="12" id="KW-1185">Reference proteome</keyword>
<dbReference type="EC" id="2.1.1.63" evidence="3"/>
<feature type="domain" description="Methylated-DNA-[protein]-cysteine S-methyltransferase DNA binding" evidence="9">
    <location>
        <begin position="80"/>
        <end position="158"/>
    </location>
</feature>
<evidence type="ECO:0000313" key="11">
    <source>
        <dbReference type="EMBL" id="EHJ56874.1"/>
    </source>
</evidence>
<dbReference type="InterPro" id="IPR008332">
    <property type="entry name" value="MethylG_MeTrfase_N"/>
</dbReference>
<dbReference type="GO" id="GO:0032259">
    <property type="term" value="P:methylation"/>
    <property type="evidence" value="ECO:0007669"/>
    <property type="project" value="UniProtKB-KW"/>
</dbReference>
<keyword evidence="5" id="KW-0808">Transferase</keyword>
<dbReference type="PANTHER" id="PTHR10815:SF5">
    <property type="entry name" value="METHYLATED-DNA--PROTEIN-CYSTEINE METHYLTRANSFERASE"/>
    <property type="match status" value="1"/>
</dbReference>
<evidence type="ECO:0000259" key="10">
    <source>
        <dbReference type="Pfam" id="PF02870"/>
    </source>
</evidence>
<proteinExistence type="inferred from homology"/>
<dbReference type="AlphaFoldDB" id="G5KCH0"/>
<organism evidence="11 12">
    <name type="scientific">Streptococcus urinalis 2285-97</name>
    <dbReference type="NCBI Taxonomy" id="764291"/>
    <lineage>
        <taxon>Bacteria</taxon>
        <taxon>Bacillati</taxon>
        <taxon>Bacillota</taxon>
        <taxon>Bacilli</taxon>
        <taxon>Lactobacillales</taxon>
        <taxon>Streptococcaceae</taxon>
        <taxon>Streptococcus</taxon>
    </lineage>
</organism>
<dbReference type="InterPro" id="IPR036388">
    <property type="entry name" value="WH-like_DNA-bd_sf"/>
</dbReference>
<dbReference type="NCBIfam" id="TIGR00589">
    <property type="entry name" value="ogt"/>
    <property type="match status" value="1"/>
</dbReference>
<dbReference type="SUPFAM" id="SSF53155">
    <property type="entry name" value="Methylated DNA-protein cysteine methyltransferase domain"/>
    <property type="match status" value="1"/>
</dbReference>
<keyword evidence="7" id="KW-0234">DNA repair</keyword>
<dbReference type="Gene3D" id="1.10.10.10">
    <property type="entry name" value="Winged helix-like DNA-binding domain superfamily/Winged helix DNA-binding domain"/>
    <property type="match status" value="1"/>
</dbReference>
<dbReference type="PANTHER" id="PTHR10815">
    <property type="entry name" value="METHYLATED-DNA--PROTEIN-CYSTEINE METHYLTRANSFERASE"/>
    <property type="match status" value="1"/>
</dbReference>
<evidence type="ECO:0000256" key="7">
    <source>
        <dbReference type="ARBA" id="ARBA00023204"/>
    </source>
</evidence>
<dbReference type="CDD" id="cd06445">
    <property type="entry name" value="ATase"/>
    <property type="match status" value="1"/>
</dbReference>
<dbReference type="EMBL" id="AEUZ02000001">
    <property type="protein sequence ID" value="EHJ56874.1"/>
    <property type="molecule type" value="Genomic_DNA"/>
</dbReference>
<protein>
    <recommendedName>
        <fullName evidence="3">methylated-DNA--[protein]-cysteine S-methyltransferase</fullName>
        <ecNumber evidence="3">2.1.1.63</ecNumber>
    </recommendedName>
</protein>
<evidence type="ECO:0000256" key="1">
    <source>
        <dbReference type="ARBA" id="ARBA00001286"/>
    </source>
</evidence>
<dbReference type="SUPFAM" id="SSF46767">
    <property type="entry name" value="Methylated DNA-protein cysteine methyltransferase, C-terminal domain"/>
    <property type="match status" value="1"/>
</dbReference>
<evidence type="ECO:0000313" key="12">
    <source>
        <dbReference type="Proteomes" id="UP000005388"/>
    </source>
</evidence>
<evidence type="ECO:0000259" key="9">
    <source>
        <dbReference type="Pfam" id="PF01035"/>
    </source>
</evidence>
<evidence type="ECO:0000256" key="4">
    <source>
        <dbReference type="ARBA" id="ARBA00022603"/>
    </source>
</evidence>
<dbReference type="InterPro" id="IPR036631">
    <property type="entry name" value="MGMT_N_sf"/>
</dbReference>
<evidence type="ECO:0000256" key="5">
    <source>
        <dbReference type="ARBA" id="ARBA00022679"/>
    </source>
</evidence>
<dbReference type="FunFam" id="1.10.10.10:FF:000214">
    <property type="entry name" value="Methylated-DNA--protein-cysteine methyltransferase"/>
    <property type="match status" value="1"/>
</dbReference>
<dbReference type="eggNOG" id="COG0350">
    <property type="taxonomic scope" value="Bacteria"/>
</dbReference>
<dbReference type="Pfam" id="PF02870">
    <property type="entry name" value="Methyltransf_1N"/>
    <property type="match status" value="1"/>
</dbReference>
<dbReference type="STRING" id="764291.STRUR_1709"/>
<dbReference type="GO" id="GO:0006281">
    <property type="term" value="P:DNA repair"/>
    <property type="evidence" value="ECO:0007669"/>
    <property type="project" value="UniProtKB-KW"/>
</dbReference>
<dbReference type="GO" id="GO:0003677">
    <property type="term" value="F:DNA binding"/>
    <property type="evidence" value="ECO:0007669"/>
    <property type="project" value="UniProtKB-KW"/>
</dbReference>
<keyword evidence="4" id="KW-0489">Methyltransferase</keyword>
<evidence type="ECO:0000256" key="3">
    <source>
        <dbReference type="ARBA" id="ARBA00011918"/>
    </source>
</evidence>
<reference evidence="11 12" key="1">
    <citation type="journal article" date="2014" name="Int. J. Syst. Evol. Microbiol.">
        <title>Phylogenomics and the dynamic genome evolution of the genus Streptococcus.</title>
        <authorList>
            <consortium name="The Broad Institute Genome Sequencing Platform"/>
            <person name="Richards V.P."/>
            <person name="Palmer S.R."/>
            <person name="Pavinski Bitar P.D."/>
            <person name="Qin X."/>
            <person name="Weinstock G.M."/>
            <person name="Highlander S.K."/>
            <person name="Town C.D."/>
            <person name="Burne R.A."/>
            <person name="Stanhope M.J."/>
        </authorList>
    </citation>
    <scope>NUCLEOTIDE SEQUENCE [LARGE SCALE GENOMIC DNA]</scope>
    <source>
        <strain evidence="11 12">2285-97</strain>
    </source>
</reference>
<dbReference type="InterPro" id="IPR001497">
    <property type="entry name" value="MethylDNA_cys_MeTrfase_AS"/>
</dbReference>
<dbReference type="RefSeq" id="WP_006739614.1">
    <property type="nucleotide sequence ID" value="NZ_AEUZ02000001.1"/>
</dbReference>
<dbReference type="InterPro" id="IPR014048">
    <property type="entry name" value="MethylDNA_cys_MeTrfase_DNA-bd"/>
</dbReference>
<accession>G5KCH0</accession>
<evidence type="ECO:0000256" key="8">
    <source>
        <dbReference type="ARBA" id="ARBA00049348"/>
    </source>
</evidence>
<dbReference type="PROSITE" id="PS00374">
    <property type="entry name" value="MGMT"/>
    <property type="match status" value="1"/>
</dbReference>
<gene>
    <name evidence="11" type="ORF">STRUR_1709</name>
</gene>
<feature type="domain" description="Methylguanine DNA methyltransferase ribonuclease-like" evidence="10">
    <location>
        <begin position="3"/>
        <end position="74"/>
    </location>
</feature>
<comment type="similarity">
    <text evidence="2">Belongs to the MGMT family.</text>
</comment>
<evidence type="ECO:0000256" key="6">
    <source>
        <dbReference type="ARBA" id="ARBA00022763"/>
    </source>
</evidence>
<dbReference type="InterPro" id="IPR036217">
    <property type="entry name" value="MethylDNA_cys_MeTrfase_DNAb"/>
</dbReference>
<keyword evidence="11" id="KW-0238">DNA-binding</keyword>
<comment type="catalytic activity">
    <reaction evidence="1">
        <text>a 4-O-methyl-thymidine in DNA + L-cysteinyl-[protein] = a thymidine in DNA + S-methyl-L-cysteinyl-[protein]</text>
        <dbReference type="Rhea" id="RHEA:53428"/>
        <dbReference type="Rhea" id="RHEA-COMP:10131"/>
        <dbReference type="Rhea" id="RHEA-COMP:10132"/>
        <dbReference type="Rhea" id="RHEA-COMP:13555"/>
        <dbReference type="Rhea" id="RHEA-COMP:13556"/>
        <dbReference type="ChEBI" id="CHEBI:29950"/>
        <dbReference type="ChEBI" id="CHEBI:82612"/>
        <dbReference type="ChEBI" id="CHEBI:137386"/>
        <dbReference type="ChEBI" id="CHEBI:137387"/>
        <dbReference type="EC" id="2.1.1.63"/>
    </reaction>
</comment>
<sequence length="167" mass="18962">MYYKSYYKSPLGQISIICDDSSLCGLYFHDQKYYEKGFENSDLVEDETAIHKVVKLALDDYFLGDDRTLKNISIKPKGTPFQEKVWYALKDISFGHTTTYGELAKKMNCQSAQAVGGAIGRNPIAIVIPCHRVLGKNGELTGYVAGVDCKKWLLNHEKEEKKDDYFL</sequence>
<dbReference type="Gene3D" id="3.30.160.70">
    <property type="entry name" value="Methylated DNA-protein cysteine methyltransferase domain"/>
    <property type="match status" value="1"/>
</dbReference>